<dbReference type="SUPFAM" id="SSF49503">
    <property type="entry name" value="Cupredoxins"/>
    <property type="match status" value="1"/>
</dbReference>
<evidence type="ECO:0000259" key="2">
    <source>
        <dbReference type="Pfam" id="PF13473"/>
    </source>
</evidence>
<protein>
    <submittedName>
        <fullName evidence="3">Plastocyanin</fullName>
    </submittedName>
</protein>
<organism evidence="3 4">
    <name type="scientific">Pseudomonas panipatensis</name>
    <dbReference type="NCBI Taxonomy" id="428992"/>
    <lineage>
        <taxon>Bacteria</taxon>
        <taxon>Pseudomonadati</taxon>
        <taxon>Pseudomonadota</taxon>
        <taxon>Gammaproteobacteria</taxon>
        <taxon>Pseudomonadales</taxon>
        <taxon>Pseudomonadaceae</taxon>
        <taxon>Pseudomonas</taxon>
    </lineage>
</organism>
<evidence type="ECO:0000313" key="4">
    <source>
        <dbReference type="Proteomes" id="UP000199636"/>
    </source>
</evidence>
<dbReference type="OrthoDB" id="5958460at2"/>
<dbReference type="EMBL" id="FNDS01000006">
    <property type="protein sequence ID" value="SDI18894.1"/>
    <property type="molecule type" value="Genomic_DNA"/>
</dbReference>
<dbReference type="AlphaFoldDB" id="A0A1G8IJ19"/>
<name>A0A1G8IJ19_9PSED</name>
<dbReference type="Proteomes" id="UP000199636">
    <property type="component" value="Unassembled WGS sequence"/>
</dbReference>
<keyword evidence="4" id="KW-1185">Reference proteome</keyword>
<evidence type="ECO:0000256" key="1">
    <source>
        <dbReference type="SAM" id="SignalP"/>
    </source>
</evidence>
<reference evidence="4" key="1">
    <citation type="submission" date="2016-10" db="EMBL/GenBank/DDBJ databases">
        <authorList>
            <person name="Varghese N."/>
            <person name="Submissions S."/>
        </authorList>
    </citation>
    <scope>NUCLEOTIDE SEQUENCE [LARGE SCALE GENOMIC DNA]</scope>
    <source>
        <strain evidence="4">CCM 7469</strain>
    </source>
</reference>
<feature type="chain" id="PRO_5011689833" evidence="1">
    <location>
        <begin position="26"/>
        <end position="115"/>
    </location>
</feature>
<dbReference type="InterPro" id="IPR008972">
    <property type="entry name" value="Cupredoxin"/>
</dbReference>
<feature type="domain" description="EfeO-type cupredoxin-like" evidence="2">
    <location>
        <begin position="11"/>
        <end position="114"/>
    </location>
</feature>
<keyword evidence="1" id="KW-0732">Signal</keyword>
<dbReference type="RefSeq" id="WP_090263908.1">
    <property type="nucleotide sequence ID" value="NZ_FNDS01000006.1"/>
</dbReference>
<sequence>MKFASRHRVTAALFATLLLPLAQHAAAEQPAFELSIKDHKFTPATLTIPADTKVKITLKNLDASTAEFISDDFKGGKLAAGGQTVTFFIGPLKAGTYEFHDEYHEQESKTQLIVQ</sequence>
<feature type="signal peptide" evidence="1">
    <location>
        <begin position="1"/>
        <end position="25"/>
    </location>
</feature>
<accession>A0A1G8IJ19</accession>
<gene>
    <name evidence="3" type="ORF">SAMN05216272_106288</name>
</gene>
<dbReference type="Pfam" id="PF13473">
    <property type="entry name" value="Cupredoxin_1"/>
    <property type="match status" value="1"/>
</dbReference>
<dbReference type="STRING" id="428992.SAMN05216272_106288"/>
<dbReference type="Gene3D" id="2.60.40.420">
    <property type="entry name" value="Cupredoxins - blue copper proteins"/>
    <property type="match status" value="1"/>
</dbReference>
<evidence type="ECO:0000313" key="3">
    <source>
        <dbReference type="EMBL" id="SDI18894.1"/>
    </source>
</evidence>
<proteinExistence type="predicted"/>
<dbReference type="InterPro" id="IPR028096">
    <property type="entry name" value="EfeO_Cupredoxin"/>
</dbReference>